<name>W3X4T0_PESFW</name>
<dbReference type="InterPro" id="IPR029058">
    <property type="entry name" value="AB_hydrolase_fold"/>
</dbReference>
<proteinExistence type="predicted"/>
<dbReference type="GeneID" id="19271080"/>
<keyword evidence="1" id="KW-0378">Hydrolase</keyword>
<gene>
    <name evidence="3" type="ORF">PFICI_06067</name>
</gene>
<accession>W3X4T0</accession>
<dbReference type="KEGG" id="pfy:PFICI_06067"/>
<reference evidence="4" key="1">
    <citation type="journal article" date="2015" name="BMC Genomics">
        <title>Genomic and transcriptomic analysis of the endophytic fungus Pestalotiopsis fici reveals its lifestyle and high potential for synthesis of natural products.</title>
        <authorList>
            <person name="Wang X."/>
            <person name="Zhang X."/>
            <person name="Liu L."/>
            <person name="Xiang M."/>
            <person name="Wang W."/>
            <person name="Sun X."/>
            <person name="Che Y."/>
            <person name="Guo L."/>
            <person name="Liu G."/>
            <person name="Guo L."/>
            <person name="Wang C."/>
            <person name="Yin W.B."/>
            <person name="Stadler M."/>
            <person name="Zhang X."/>
            <person name="Liu X."/>
        </authorList>
    </citation>
    <scope>NUCLEOTIDE SEQUENCE [LARGE SCALE GENOMIC DNA]</scope>
    <source>
        <strain evidence="4">W106-1 / CGMCC3.15140</strain>
    </source>
</reference>
<dbReference type="EMBL" id="KI912112">
    <property type="protein sequence ID" value="ETS81065.1"/>
    <property type="molecule type" value="Genomic_DNA"/>
</dbReference>
<evidence type="ECO:0000256" key="1">
    <source>
        <dbReference type="ARBA" id="ARBA00022801"/>
    </source>
</evidence>
<dbReference type="RefSeq" id="XP_007832839.1">
    <property type="nucleotide sequence ID" value="XM_007834648.1"/>
</dbReference>
<dbReference type="InParanoid" id="W3X4T0"/>
<dbReference type="GO" id="GO:0019748">
    <property type="term" value="P:secondary metabolic process"/>
    <property type="evidence" value="ECO:0007669"/>
    <property type="project" value="TreeGrafter"/>
</dbReference>
<dbReference type="GO" id="GO:0005737">
    <property type="term" value="C:cytoplasm"/>
    <property type="evidence" value="ECO:0007669"/>
    <property type="project" value="TreeGrafter"/>
</dbReference>
<dbReference type="SUPFAM" id="SSF53474">
    <property type="entry name" value="alpha/beta-Hydrolases"/>
    <property type="match status" value="1"/>
</dbReference>
<evidence type="ECO:0000259" key="2">
    <source>
        <dbReference type="Pfam" id="PF03959"/>
    </source>
</evidence>
<dbReference type="PANTHER" id="PTHR48070:SF4">
    <property type="entry name" value="ESTERASE ALNB"/>
    <property type="match status" value="1"/>
</dbReference>
<protein>
    <recommendedName>
        <fullName evidence="2">Serine hydrolase domain-containing protein</fullName>
    </recommendedName>
</protein>
<dbReference type="GO" id="GO:0016787">
    <property type="term" value="F:hydrolase activity"/>
    <property type="evidence" value="ECO:0007669"/>
    <property type="project" value="UniProtKB-KW"/>
</dbReference>
<dbReference type="Pfam" id="PF03959">
    <property type="entry name" value="FSH1"/>
    <property type="match status" value="1"/>
</dbReference>
<feature type="domain" description="Serine hydrolase" evidence="2">
    <location>
        <begin position="2"/>
        <end position="235"/>
    </location>
</feature>
<organism evidence="3 4">
    <name type="scientific">Pestalotiopsis fici (strain W106-1 / CGMCC3.15140)</name>
    <dbReference type="NCBI Taxonomy" id="1229662"/>
    <lineage>
        <taxon>Eukaryota</taxon>
        <taxon>Fungi</taxon>
        <taxon>Dikarya</taxon>
        <taxon>Ascomycota</taxon>
        <taxon>Pezizomycotina</taxon>
        <taxon>Sordariomycetes</taxon>
        <taxon>Xylariomycetidae</taxon>
        <taxon>Amphisphaeriales</taxon>
        <taxon>Sporocadaceae</taxon>
        <taxon>Pestalotiopsis</taxon>
    </lineage>
</organism>
<dbReference type="OrthoDB" id="414698at2759"/>
<evidence type="ECO:0000313" key="4">
    <source>
        <dbReference type="Proteomes" id="UP000030651"/>
    </source>
</evidence>
<dbReference type="AlphaFoldDB" id="W3X4T0"/>
<dbReference type="HOGENOM" id="CLU_051938_4_2_1"/>
<dbReference type="PANTHER" id="PTHR48070">
    <property type="entry name" value="ESTERASE OVCA2"/>
    <property type="match status" value="1"/>
</dbReference>
<dbReference type="GO" id="GO:0005634">
    <property type="term" value="C:nucleus"/>
    <property type="evidence" value="ECO:0007669"/>
    <property type="project" value="TreeGrafter"/>
</dbReference>
<dbReference type="OMA" id="FKWINGF"/>
<dbReference type="eggNOG" id="KOG2551">
    <property type="taxonomic scope" value="Eukaryota"/>
</dbReference>
<keyword evidence="4" id="KW-1185">Reference proteome</keyword>
<dbReference type="InterPro" id="IPR005645">
    <property type="entry name" value="FSH-like_dom"/>
</dbReference>
<dbReference type="InterPro" id="IPR050593">
    <property type="entry name" value="LovG"/>
</dbReference>
<sequence length="264" mass="29376">MRFLCLPGAYASAETFQVQLGPCVAEVEEAGNAEFVWTQGTYSATPPDGFKDFFGRGPHYRFFDYDGHQAFDILEKIRDFPEGANAEETMRQLMGDGASHTAKSVRNALQVLIDTIDADPQIEGILGYSEGATTAASLILEERRRLQETGRPRRIKCAVFFAGWPPLSLQDGKVQVLLADQSESVIDVPTLHVIGCNDPYILGAMALYNMCDEDSAEIFDHGKGHTVPRDRRTVHELGDAFRRVVSREYSWQSNLIEVKGLDIN</sequence>
<dbReference type="Proteomes" id="UP000030651">
    <property type="component" value="Unassembled WGS sequence"/>
</dbReference>
<dbReference type="Gene3D" id="3.40.50.1820">
    <property type="entry name" value="alpha/beta hydrolase"/>
    <property type="match status" value="1"/>
</dbReference>
<evidence type="ECO:0000313" key="3">
    <source>
        <dbReference type="EMBL" id="ETS81065.1"/>
    </source>
</evidence>